<dbReference type="OrthoDB" id="67423at2"/>
<protein>
    <submittedName>
        <fullName evidence="3">Uncharacterized protein</fullName>
    </submittedName>
</protein>
<organism evidence="3 4">
    <name type="scientific">Deinococcus koreensis</name>
    <dbReference type="NCBI Taxonomy" id="2054903"/>
    <lineage>
        <taxon>Bacteria</taxon>
        <taxon>Thermotogati</taxon>
        <taxon>Deinococcota</taxon>
        <taxon>Deinococci</taxon>
        <taxon>Deinococcales</taxon>
        <taxon>Deinococcaceae</taxon>
        <taxon>Deinococcus</taxon>
    </lineage>
</organism>
<gene>
    <name evidence="3" type="ORF">CVO96_09610</name>
</gene>
<evidence type="ECO:0000256" key="1">
    <source>
        <dbReference type="SAM" id="MobiDB-lite"/>
    </source>
</evidence>
<keyword evidence="2" id="KW-0472">Membrane</keyword>
<dbReference type="AlphaFoldDB" id="A0A2K3UYH6"/>
<feature type="compositionally biased region" description="Polar residues" evidence="1">
    <location>
        <begin position="191"/>
        <end position="202"/>
    </location>
</feature>
<sequence length="240" mass="24351">MSAPTQSPQEFPTYHLRDFLPAFALGWGLGAALTFVVRAVGGALLLDACRGHTLLALLLPLLLGPGGLAFTAANWRRPRRAALGLGLVVASLLPALYVGARDIASLRGQGCAGGYIVFTQGGSPVSSLRIAVGETRELTGRIGGYTTDTHPGLFTLQAQSSAPGVQVSVPAAPVRVGQVFPVRVSVRPGTGVNTYTAGVQATSSGPKEGGPDEGESGEGGSGKPVTATSSLELSVRPAAP</sequence>
<dbReference type="EMBL" id="PPPD01000001">
    <property type="protein sequence ID" value="PNY81596.1"/>
    <property type="molecule type" value="Genomic_DNA"/>
</dbReference>
<name>A0A2K3UYH6_9DEIO</name>
<feature type="transmembrane region" description="Helical" evidence="2">
    <location>
        <begin position="81"/>
        <end position="100"/>
    </location>
</feature>
<accession>A0A2K3UYH6</accession>
<reference evidence="3 4" key="1">
    <citation type="submission" date="2018-01" db="EMBL/GenBank/DDBJ databases">
        <title>Deinococcus koreensis sp. nov., a radiation-resistant bacterium isolated from river water.</title>
        <authorList>
            <person name="Choi A."/>
        </authorList>
    </citation>
    <scope>NUCLEOTIDE SEQUENCE [LARGE SCALE GENOMIC DNA]</scope>
    <source>
        <strain evidence="3 4">SJW1-2</strain>
    </source>
</reference>
<keyword evidence="2" id="KW-0812">Transmembrane</keyword>
<keyword evidence="4" id="KW-1185">Reference proteome</keyword>
<feature type="transmembrane region" description="Helical" evidence="2">
    <location>
        <begin position="20"/>
        <end position="46"/>
    </location>
</feature>
<dbReference type="Proteomes" id="UP000236379">
    <property type="component" value="Unassembled WGS sequence"/>
</dbReference>
<comment type="caution">
    <text evidence="3">The sequence shown here is derived from an EMBL/GenBank/DDBJ whole genome shotgun (WGS) entry which is preliminary data.</text>
</comment>
<evidence type="ECO:0000313" key="4">
    <source>
        <dbReference type="Proteomes" id="UP000236379"/>
    </source>
</evidence>
<dbReference type="RefSeq" id="WP_103312039.1">
    <property type="nucleotide sequence ID" value="NZ_PPPD01000001.1"/>
</dbReference>
<evidence type="ECO:0000313" key="3">
    <source>
        <dbReference type="EMBL" id="PNY81596.1"/>
    </source>
</evidence>
<keyword evidence="2" id="KW-1133">Transmembrane helix</keyword>
<feature type="transmembrane region" description="Helical" evidence="2">
    <location>
        <begin position="53"/>
        <end position="75"/>
    </location>
</feature>
<evidence type="ECO:0000256" key="2">
    <source>
        <dbReference type="SAM" id="Phobius"/>
    </source>
</evidence>
<proteinExistence type="predicted"/>
<feature type="region of interest" description="Disordered" evidence="1">
    <location>
        <begin position="191"/>
        <end position="240"/>
    </location>
</feature>